<proteinExistence type="predicted"/>
<protein>
    <submittedName>
        <fullName evidence="2">Uncharacterized protein</fullName>
    </submittedName>
</protein>
<keyword evidence="3" id="KW-1185">Reference proteome</keyword>
<feature type="compositionally biased region" description="Low complexity" evidence="1">
    <location>
        <begin position="79"/>
        <end position="94"/>
    </location>
</feature>
<comment type="caution">
    <text evidence="2">The sequence shown here is derived from an EMBL/GenBank/DDBJ whole genome shotgun (WGS) entry which is preliminary data.</text>
</comment>
<sequence>MCCFSYSLQVEVRICVRSHAVAAVACGVLRVVRDAHSPTAVGTTSGFVSSEGTLTSCFFLSPAATVLLRRRCRIHAPATTINSSNSSPPSTLPTDVPPPLESVRQA</sequence>
<organism evidence="2 3">
    <name type="scientific">Portunus trituberculatus</name>
    <name type="common">Swimming crab</name>
    <name type="synonym">Neptunus trituberculatus</name>
    <dbReference type="NCBI Taxonomy" id="210409"/>
    <lineage>
        <taxon>Eukaryota</taxon>
        <taxon>Metazoa</taxon>
        <taxon>Ecdysozoa</taxon>
        <taxon>Arthropoda</taxon>
        <taxon>Crustacea</taxon>
        <taxon>Multicrustacea</taxon>
        <taxon>Malacostraca</taxon>
        <taxon>Eumalacostraca</taxon>
        <taxon>Eucarida</taxon>
        <taxon>Decapoda</taxon>
        <taxon>Pleocyemata</taxon>
        <taxon>Brachyura</taxon>
        <taxon>Eubrachyura</taxon>
        <taxon>Portunoidea</taxon>
        <taxon>Portunidae</taxon>
        <taxon>Portuninae</taxon>
        <taxon>Portunus</taxon>
    </lineage>
</organism>
<evidence type="ECO:0000256" key="1">
    <source>
        <dbReference type="SAM" id="MobiDB-lite"/>
    </source>
</evidence>
<evidence type="ECO:0000313" key="2">
    <source>
        <dbReference type="EMBL" id="MPC34607.1"/>
    </source>
</evidence>
<name>A0A5B7EMW0_PORTR</name>
<dbReference type="EMBL" id="VSRR010003089">
    <property type="protein sequence ID" value="MPC34607.1"/>
    <property type="molecule type" value="Genomic_DNA"/>
</dbReference>
<dbReference type="AlphaFoldDB" id="A0A5B7EMW0"/>
<reference evidence="2 3" key="1">
    <citation type="submission" date="2019-05" db="EMBL/GenBank/DDBJ databases">
        <title>Another draft genome of Portunus trituberculatus and its Hox gene families provides insights of decapod evolution.</title>
        <authorList>
            <person name="Jeong J.-H."/>
            <person name="Song I."/>
            <person name="Kim S."/>
            <person name="Choi T."/>
            <person name="Kim D."/>
            <person name="Ryu S."/>
            <person name="Kim W."/>
        </authorList>
    </citation>
    <scope>NUCLEOTIDE SEQUENCE [LARGE SCALE GENOMIC DNA]</scope>
    <source>
        <tissue evidence="2">Muscle</tissue>
    </source>
</reference>
<evidence type="ECO:0000313" key="3">
    <source>
        <dbReference type="Proteomes" id="UP000324222"/>
    </source>
</evidence>
<gene>
    <name evidence="2" type="ORF">E2C01_028002</name>
</gene>
<dbReference type="Proteomes" id="UP000324222">
    <property type="component" value="Unassembled WGS sequence"/>
</dbReference>
<feature type="region of interest" description="Disordered" evidence="1">
    <location>
        <begin position="79"/>
        <end position="106"/>
    </location>
</feature>
<accession>A0A5B7EMW0</accession>